<protein>
    <recommendedName>
        <fullName evidence="2">Protein kinase domain-containing protein</fullName>
    </recommendedName>
</protein>
<organism evidence="3 4">
    <name type="scientific">Rhizophagus clarus</name>
    <dbReference type="NCBI Taxonomy" id="94130"/>
    <lineage>
        <taxon>Eukaryota</taxon>
        <taxon>Fungi</taxon>
        <taxon>Fungi incertae sedis</taxon>
        <taxon>Mucoromycota</taxon>
        <taxon>Glomeromycotina</taxon>
        <taxon>Glomeromycetes</taxon>
        <taxon>Glomerales</taxon>
        <taxon>Glomeraceae</taxon>
        <taxon>Rhizophagus</taxon>
    </lineage>
</organism>
<keyword evidence="1" id="KW-0812">Transmembrane</keyword>
<dbReference type="Pfam" id="PF07714">
    <property type="entry name" value="PK_Tyr_Ser-Thr"/>
    <property type="match status" value="1"/>
</dbReference>
<dbReference type="InterPro" id="IPR051681">
    <property type="entry name" value="Ser/Thr_Kinases-Pseudokinases"/>
</dbReference>
<accession>A0A2Z6SGB4</accession>
<dbReference type="Gene3D" id="1.10.510.10">
    <property type="entry name" value="Transferase(Phosphotransferase) domain 1"/>
    <property type="match status" value="1"/>
</dbReference>
<keyword evidence="1" id="KW-1133">Transmembrane helix</keyword>
<dbReference type="EMBL" id="BEXD01003941">
    <property type="protein sequence ID" value="GBC04349.1"/>
    <property type="molecule type" value="Genomic_DNA"/>
</dbReference>
<sequence length="1145" mass="136522">MENGDLSVLIIILLVVVYGLFYVFLYYFLFYIPRIRRSQINYLLTNCSSSGNEIIANYIQKRISPKVKWISPKVKWISYNQFLDIRKLDENDFFYLAKWKDDPLHWDDITKSYIRILDKEVILMYLYNLQNIDNFVNKVVEYSRHFELYGISQNPSTMNYIIVLRDDHNRCIECKGNYTNARNKWCKPCHRYFLYYYPISKNKKVDDFIAKKRIETNDLMYDPMDNVFEWIPYDQFYDTREIDFFGVYLAKWKNGPIYWDINVRNYNRKSNKTIFLKYSHNLQNIDEFLNEVEAYSINFDIFGITQNPDTDKYMMVFQEKIDKKYCIGCNKVYTNVDNKWCKQCLMSYLRKYSPTSGNDKIDNFVQKKQKEINNSWNIVFEWIPHIQLNSIKEMSEDSLFTDYSAIWNDGLLCWETWNLKYIRKSDEVILRYLHNLQNIDEFLNKVNQFLITKNNIIYGISQNPDTKDHIIVFQDIYCEKCDQKYTNLSYKWCKTCQIKDLLKWINRNEKIDNFIQERLEEINDPWDNIFEWIPYNQFNDIKKVNKDNFSTVYSAKWVDGPLFWETSKKKYIRGSDKEVALKYLHNLQDIDEFLNNVIENNVNYGISQDPDTKDYIIVFQDIYCEKCNKKYTNISYKWCKSCQIKNLTNLVSGNDKIDNFIKERIIEINDPFDIVFEWVPYNQFDEIEKVCENEVFKAYSAKWMDGPLYLGIIWNKKKYIRESDKKVTLKHLRKLQNIDKFLNKVKQVLFYDKKLYGISQNPITNDYIIVLQDEYYTSNCINEKINNLINEMKSKINNSHDTIFEWIPYSQFYNIKKIDKGGFSTVYAAIWKDGPLYYDSDKKQTNKKVALKCLYNSLNITDEFLNEVKKYSINNHGNNILRIYGLSQNPDTKEYIIILEYAEGGNFNNWMNKNYRNFSWSSKINTLYNISNGLKEIHQKRIVHRDLHTGNILFFINDISVINSNMLSISDMGLCGEVDNMDDTKIYGVIPYVAPEVLRGKSYTPAADVYSFGMIMYFTATGRQPFTNRAHDGTLALDICNGIRPEINELKAPKCYIDLMKKCWDPNLEDRPNSIEVYESILQFQNNGIYEEQFKEVEEYRKASLLSNENNLSVTHPHAVYISRSLNSFTKDLPDNDTKCLDYKI</sequence>
<gene>
    <name evidence="3" type="ORF">RclHR1_05630006</name>
</gene>
<evidence type="ECO:0000313" key="3">
    <source>
        <dbReference type="EMBL" id="GBC04349.1"/>
    </source>
</evidence>
<reference evidence="3 4" key="1">
    <citation type="submission" date="2017-11" db="EMBL/GenBank/DDBJ databases">
        <title>The genome of Rhizophagus clarus HR1 reveals common genetic basis of auxotrophy among arbuscular mycorrhizal fungi.</title>
        <authorList>
            <person name="Kobayashi Y."/>
        </authorList>
    </citation>
    <scope>NUCLEOTIDE SEQUENCE [LARGE SCALE GENOMIC DNA]</scope>
    <source>
        <strain evidence="3 4">HR1</strain>
    </source>
</reference>
<dbReference type="InterPro" id="IPR011009">
    <property type="entry name" value="Kinase-like_dom_sf"/>
</dbReference>
<dbReference type="SUPFAM" id="SSF56112">
    <property type="entry name" value="Protein kinase-like (PK-like)"/>
    <property type="match status" value="1"/>
</dbReference>
<feature type="domain" description="Protein kinase" evidence="2">
    <location>
        <begin position="812"/>
        <end position="1085"/>
    </location>
</feature>
<dbReference type="InterPro" id="IPR001245">
    <property type="entry name" value="Ser-Thr/Tyr_kinase_cat_dom"/>
</dbReference>
<dbReference type="SMART" id="SM00220">
    <property type="entry name" value="S_TKc"/>
    <property type="match status" value="1"/>
</dbReference>
<dbReference type="InterPro" id="IPR000719">
    <property type="entry name" value="Prot_kinase_dom"/>
</dbReference>
<keyword evidence="1" id="KW-0472">Membrane</keyword>
<dbReference type="PROSITE" id="PS50011">
    <property type="entry name" value="PROTEIN_KINASE_DOM"/>
    <property type="match status" value="1"/>
</dbReference>
<evidence type="ECO:0000256" key="1">
    <source>
        <dbReference type="SAM" id="Phobius"/>
    </source>
</evidence>
<feature type="transmembrane region" description="Helical" evidence="1">
    <location>
        <begin position="6"/>
        <end position="29"/>
    </location>
</feature>
<dbReference type="PANTHER" id="PTHR44329">
    <property type="entry name" value="SERINE/THREONINE-PROTEIN KINASE TNNI3K-RELATED"/>
    <property type="match status" value="1"/>
</dbReference>
<name>A0A2Z6SGB4_9GLOM</name>
<evidence type="ECO:0000313" key="4">
    <source>
        <dbReference type="Proteomes" id="UP000247702"/>
    </source>
</evidence>
<dbReference type="GO" id="GO:0005524">
    <property type="term" value="F:ATP binding"/>
    <property type="evidence" value="ECO:0007669"/>
    <property type="project" value="InterPro"/>
</dbReference>
<comment type="caution">
    <text evidence="3">The sequence shown here is derived from an EMBL/GenBank/DDBJ whole genome shotgun (WGS) entry which is preliminary data.</text>
</comment>
<keyword evidence="4" id="KW-1185">Reference proteome</keyword>
<proteinExistence type="predicted"/>
<dbReference type="AlphaFoldDB" id="A0A2Z6SGB4"/>
<dbReference type="Proteomes" id="UP000247702">
    <property type="component" value="Unassembled WGS sequence"/>
</dbReference>
<dbReference type="GO" id="GO:0004674">
    <property type="term" value="F:protein serine/threonine kinase activity"/>
    <property type="evidence" value="ECO:0007669"/>
    <property type="project" value="TreeGrafter"/>
</dbReference>
<evidence type="ECO:0000259" key="2">
    <source>
        <dbReference type="PROSITE" id="PS50011"/>
    </source>
</evidence>